<organism evidence="2 3">
    <name type="scientific">Macrosiphum euphorbiae</name>
    <name type="common">potato aphid</name>
    <dbReference type="NCBI Taxonomy" id="13131"/>
    <lineage>
        <taxon>Eukaryota</taxon>
        <taxon>Metazoa</taxon>
        <taxon>Ecdysozoa</taxon>
        <taxon>Arthropoda</taxon>
        <taxon>Hexapoda</taxon>
        <taxon>Insecta</taxon>
        <taxon>Pterygota</taxon>
        <taxon>Neoptera</taxon>
        <taxon>Paraneoptera</taxon>
        <taxon>Hemiptera</taxon>
        <taxon>Sternorrhyncha</taxon>
        <taxon>Aphidomorpha</taxon>
        <taxon>Aphidoidea</taxon>
        <taxon>Aphididae</taxon>
        <taxon>Macrosiphini</taxon>
        <taxon>Macrosiphum</taxon>
    </lineage>
</organism>
<evidence type="ECO:0000313" key="3">
    <source>
        <dbReference type="Proteomes" id="UP001160148"/>
    </source>
</evidence>
<gene>
    <name evidence="2" type="ORF">MEUPH1_LOCUS257</name>
</gene>
<comment type="caution">
    <text evidence="2">The sequence shown here is derived from an EMBL/GenBank/DDBJ whole genome shotgun (WGS) entry which is preliminary data.</text>
</comment>
<feature type="coiled-coil region" evidence="1">
    <location>
        <begin position="510"/>
        <end position="590"/>
    </location>
</feature>
<proteinExistence type="predicted"/>
<protein>
    <submittedName>
        <fullName evidence="2">Uncharacterized protein</fullName>
    </submittedName>
</protein>
<keyword evidence="3" id="KW-1185">Reference proteome</keyword>
<accession>A0AAV0VFC9</accession>
<evidence type="ECO:0000313" key="2">
    <source>
        <dbReference type="EMBL" id="CAI6342927.1"/>
    </source>
</evidence>
<dbReference type="EMBL" id="CARXXK010000001">
    <property type="protein sequence ID" value="CAI6342927.1"/>
    <property type="molecule type" value="Genomic_DNA"/>
</dbReference>
<evidence type="ECO:0000256" key="1">
    <source>
        <dbReference type="SAM" id="Coils"/>
    </source>
</evidence>
<reference evidence="2 3" key="1">
    <citation type="submission" date="2023-01" db="EMBL/GenBank/DDBJ databases">
        <authorList>
            <person name="Whitehead M."/>
        </authorList>
    </citation>
    <scope>NUCLEOTIDE SEQUENCE [LARGE SCALE GENOMIC DNA]</scope>
</reference>
<sequence>MIQVNLLFDDITSILTKQPFEFDHKKSMHINMLNKLRLLEKCHTSILDIKERKIKADKVYKYLGADKEISDSFIYYKESLNPQPVKSIELKFKKNKAMIESKQKLLNILNTTHLFQRLSQRKIEGEIEQARLMFLKVHNALNTSLNVQNQLHLQNTINNTKIMELLLQIKSIESQLKNRVSDFKLSVNELDTSIKEVSKEILLDFKNSEKEYTKQNLGKDMSNPEFNLFNMYRYLKTMINSLTQTNVLKPLNSFTHGKSLLYDVNWPDFLITHNHANETFLIDWRQNCNTLTSIKTLMNNIHFMEQDIIANLKNTSFFINDVRAKRDVNTQVLKTLNDELFESKNINNLLMNSYQKSDNLGVGYIKTIHNLENTIHKSNIRLSVTTKRIEKLYDNLQSLDSLIQTTYQNYTTQLMSGPYLEELRNDKHSSKVTFLYEKLKTIQNIHNELLTKRKEIIMDEFKRKKSITETIVKKKSNDIIASKNVISSYKNNIKTYKTFMLQFADINVSIENAINVHKNIYGSLEQLENEELELTSSMNLYDKEIDELNKEAETIETNSKRDELKTKSQIDNINEKLKQISSANARLEMELNKKKR</sequence>
<name>A0AAV0VFC9_9HEMI</name>
<dbReference type="Proteomes" id="UP001160148">
    <property type="component" value="Unassembled WGS sequence"/>
</dbReference>
<keyword evidence="1" id="KW-0175">Coiled coil</keyword>
<dbReference type="AlphaFoldDB" id="A0AAV0VFC9"/>